<keyword evidence="3" id="KW-1185">Reference proteome</keyword>
<evidence type="ECO:0000313" key="3">
    <source>
        <dbReference type="Proteomes" id="UP000054011"/>
    </source>
</evidence>
<reference evidence="2 3" key="1">
    <citation type="submission" date="2015-11" db="EMBL/GenBank/DDBJ databases">
        <title>Genome-wide analysis reveals the secondary metabolome in Streptomyces kanasensis ZX01.</title>
        <authorList>
            <person name="Zhang G."/>
            <person name="Han L."/>
            <person name="Feng J."/>
            <person name="Zhang X."/>
        </authorList>
    </citation>
    <scope>NUCLEOTIDE SEQUENCE [LARGE SCALE GENOMIC DNA]</scope>
    <source>
        <strain evidence="2 3">ZX01</strain>
    </source>
</reference>
<name>A0A117IUT1_9ACTN</name>
<accession>A0A117IUT1</accession>
<comment type="caution">
    <text evidence="2">The sequence shown here is derived from an EMBL/GenBank/DDBJ whole genome shotgun (WGS) entry which is preliminary data.</text>
</comment>
<dbReference type="AlphaFoldDB" id="A0A117IUT1"/>
<proteinExistence type="predicted"/>
<dbReference type="Proteomes" id="UP000054011">
    <property type="component" value="Unassembled WGS sequence"/>
</dbReference>
<protein>
    <submittedName>
        <fullName evidence="2">Uncharacterized protein</fullName>
    </submittedName>
</protein>
<feature type="region of interest" description="Disordered" evidence="1">
    <location>
        <begin position="1"/>
        <end position="45"/>
    </location>
</feature>
<dbReference type="EMBL" id="LNSV01000092">
    <property type="protein sequence ID" value="KUH36125.1"/>
    <property type="molecule type" value="Genomic_DNA"/>
</dbReference>
<gene>
    <name evidence="2" type="ORF">ATE80_25405</name>
</gene>
<evidence type="ECO:0000256" key="1">
    <source>
        <dbReference type="SAM" id="MobiDB-lite"/>
    </source>
</evidence>
<organism evidence="2 3">
    <name type="scientific">Streptomyces kanasensis</name>
    <dbReference type="NCBI Taxonomy" id="936756"/>
    <lineage>
        <taxon>Bacteria</taxon>
        <taxon>Bacillati</taxon>
        <taxon>Actinomycetota</taxon>
        <taxon>Actinomycetes</taxon>
        <taxon>Kitasatosporales</taxon>
        <taxon>Streptomycetaceae</taxon>
        <taxon>Streptomyces</taxon>
    </lineage>
</organism>
<sequence>MSRRNREQCGVQDLQGVDDEQGGLAGRRRLDQDAGRAQQVAGLDPVQQLVDDPRVAAGAGDDRVVDVLFDGVEVDGDDQVEGGGVARAGGGYRVDPAVKGAVLGVHQLASARVSVVRGERGRGRCWASTRSSRLRWRCASVSGRAFAPWRCQSGEAGGSG</sequence>
<evidence type="ECO:0000313" key="2">
    <source>
        <dbReference type="EMBL" id="KUH36125.1"/>
    </source>
</evidence>